<evidence type="ECO:0000313" key="4">
    <source>
        <dbReference type="Proteomes" id="UP000199614"/>
    </source>
</evidence>
<proteinExistence type="predicted"/>
<dbReference type="Proteomes" id="UP000199614">
    <property type="component" value="Unassembled WGS sequence"/>
</dbReference>
<feature type="compositionally biased region" description="Low complexity" evidence="1">
    <location>
        <begin position="154"/>
        <end position="165"/>
    </location>
</feature>
<dbReference type="InterPro" id="IPR000182">
    <property type="entry name" value="GNAT_dom"/>
</dbReference>
<gene>
    <name evidence="3" type="ORF">SAMN05216207_1006138</name>
</gene>
<dbReference type="InterPro" id="IPR016181">
    <property type="entry name" value="Acyl_CoA_acyltransferase"/>
</dbReference>
<sequence>MLGESGPEHHAAAVTDPARAHLVLDDGAGLAGYLSLAAPRGPEPGVELHRLVVAADRRRTGLGHALLHLALDLCGIPRVPGGAAATATLADTAPGAAAPGATTPGAATPRCPEGHPRSTPRPEGPPGSARDPEGAPGDTRHPARGDAPRHTTRPEGSPGSARGPEGAPGGARRTGHRSVPGTTTCPEGAPGSNATEEAPHDTARIGHAHTPDTTCPEGHPRSVGRPEGAPGGDGAGDGAGADLGASAGAGTELGASAGAGVGRRRGATGVVLDPGWTPPAWLAAGRIWLEVAPGNTGALRLYRAAGFVTETQLPSVPGDPASPPLRLILSRG</sequence>
<organism evidence="3 4">
    <name type="scientific">Pseudonocardia ammonioxydans</name>
    <dbReference type="NCBI Taxonomy" id="260086"/>
    <lineage>
        <taxon>Bacteria</taxon>
        <taxon>Bacillati</taxon>
        <taxon>Actinomycetota</taxon>
        <taxon>Actinomycetes</taxon>
        <taxon>Pseudonocardiales</taxon>
        <taxon>Pseudonocardiaceae</taxon>
        <taxon>Pseudonocardia</taxon>
    </lineage>
</organism>
<feature type="compositionally biased region" description="Low complexity" evidence="1">
    <location>
        <begin position="95"/>
        <end position="109"/>
    </location>
</feature>
<evidence type="ECO:0000256" key="1">
    <source>
        <dbReference type="SAM" id="MobiDB-lite"/>
    </source>
</evidence>
<dbReference type="EMBL" id="FOUY01000006">
    <property type="protein sequence ID" value="SFN01896.1"/>
    <property type="molecule type" value="Genomic_DNA"/>
</dbReference>
<dbReference type="GO" id="GO:0016747">
    <property type="term" value="F:acyltransferase activity, transferring groups other than amino-acyl groups"/>
    <property type="evidence" value="ECO:0007669"/>
    <property type="project" value="InterPro"/>
</dbReference>
<evidence type="ECO:0000259" key="2">
    <source>
        <dbReference type="Pfam" id="PF00583"/>
    </source>
</evidence>
<dbReference type="AlphaFoldDB" id="A0A1I4VLN6"/>
<evidence type="ECO:0000313" key="3">
    <source>
        <dbReference type="EMBL" id="SFN01896.1"/>
    </source>
</evidence>
<dbReference type="SUPFAM" id="SSF55729">
    <property type="entry name" value="Acyl-CoA N-acyltransferases (Nat)"/>
    <property type="match status" value="2"/>
</dbReference>
<reference evidence="3 4" key="1">
    <citation type="submission" date="2016-10" db="EMBL/GenBank/DDBJ databases">
        <authorList>
            <person name="de Groot N.N."/>
        </authorList>
    </citation>
    <scope>NUCLEOTIDE SEQUENCE [LARGE SCALE GENOMIC DNA]</scope>
    <source>
        <strain evidence="3 4">CGMCC 4.1877</strain>
    </source>
</reference>
<accession>A0A1I4VLN6</accession>
<feature type="region of interest" description="Disordered" evidence="1">
    <location>
        <begin position="95"/>
        <end position="247"/>
    </location>
</feature>
<dbReference type="Pfam" id="PF00583">
    <property type="entry name" value="Acetyltransf_1"/>
    <property type="match status" value="1"/>
</dbReference>
<protein>
    <recommendedName>
        <fullName evidence="2">N-acetyltransferase domain-containing protein</fullName>
    </recommendedName>
</protein>
<feature type="domain" description="N-acetyltransferase" evidence="2">
    <location>
        <begin position="15"/>
        <end position="74"/>
    </location>
</feature>
<feature type="compositionally biased region" description="Basic and acidic residues" evidence="1">
    <location>
        <begin position="130"/>
        <end position="153"/>
    </location>
</feature>
<dbReference type="Gene3D" id="3.40.630.30">
    <property type="match status" value="2"/>
</dbReference>
<dbReference type="STRING" id="260086.SAMN05216207_1006138"/>
<keyword evidence="4" id="KW-1185">Reference proteome</keyword>
<name>A0A1I4VLN6_PSUAM</name>
<feature type="compositionally biased region" description="Gly residues" evidence="1">
    <location>
        <begin position="229"/>
        <end position="241"/>
    </location>
</feature>